<evidence type="ECO:0000313" key="3">
    <source>
        <dbReference type="Proteomes" id="UP000218209"/>
    </source>
</evidence>
<dbReference type="InterPro" id="IPR002885">
    <property type="entry name" value="PPR_rpt"/>
</dbReference>
<protein>
    <recommendedName>
        <fullName evidence="4">Pentacotripeptide-repeat region of PRORP domain-containing protein</fullName>
    </recommendedName>
</protein>
<dbReference type="Gene3D" id="1.25.40.10">
    <property type="entry name" value="Tetratricopeptide repeat domain"/>
    <property type="match status" value="1"/>
</dbReference>
<keyword evidence="1" id="KW-0677">Repeat</keyword>
<gene>
    <name evidence="2" type="ORF">BU14_0404s0016</name>
</gene>
<name>A0A1X6NVY6_PORUM</name>
<evidence type="ECO:0008006" key="4">
    <source>
        <dbReference type="Google" id="ProtNLM"/>
    </source>
</evidence>
<reference evidence="2 3" key="1">
    <citation type="submission" date="2017-03" db="EMBL/GenBank/DDBJ databases">
        <title>WGS assembly of Porphyra umbilicalis.</title>
        <authorList>
            <person name="Brawley S.H."/>
            <person name="Blouin N.A."/>
            <person name="Ficko-Blean E."/>
            <person name="Wheeler G.L."/>
            <person name="Lohr M."/>
            <person name="Goodson H.V."/>
            <person name="Jenkins J.W."/>
            <person name="Blaby-Haas C.E."/>
            <person name="Helliwell K.E."/>
            <person name="Chan C."/>
            <person name="Marriage T."/>
            <person name="Bhattacharya D."/>
            <person name="Klein A.S."/>
            <person name="Badis Y."/>
            <person name="Brodie J."/>
            <person name="Cao Y."/>
            <person name="Collen J."/>
            <person name="Dittami S.M."/>
            <person name="Gachon C.M."/>
            <person name="Green B.R."/>
            <person name="Karpowicz S."/>
            <person name="Kim J.W."/>
            <person name="Kudahl U."/>
            <person name="Lin S."/>
            <person name="Michel G."/>
            <person name="Mittag M."/>
            <person name="Olson B.J."/>
            <person name="Pangilinan J."/>
            <person name="Peng Y."/>
            <person name="Qiu H."/>
            <person name="Shu S."/>
            <person name="Singer J.T."/>
            <person name="Smith A.G."/>
            <person name="Sprecher B.N."/>
            <person name="Wagner V."/>
            <person name="Wang W."/>
            <person name="Wang Z.-Y."/>
            <person name="Yan J."/>
            <person name="Yarish C."/>
            <person name="Zoeuner-Riek S."/>
            <person name="Zhuang Y."/>
            <person name="Zou Y."/>
            <person name="Lindquist E.A."/>
            <person name="Grimwood J."/>
            <person name="Barry K."/>
            <person name="Rokhsar D.S."/>
            <person name="Schmutz J."/>
            <person name="Stiller J.W."/>
            <person name="Grossman A.R."/>
            <person name="Prochnik S.E."/>
        </authorList>
    </citation>
    <scope>NUCLEOTIDE SEQUENCE [LARGE SCALE GENOMIC DNA]</scope>
    <source>
        <strain evidence="2">4086291</strain>
    </source>
</reference>
<dbReference type="Pfam" id="PF13812">
    <property type="entry name" value="PPR_3"/>
    <property type="match status" value="1"/>
</dbReference>
<sequence>MASIATFNAVIRAHLGRHPPDVPAAAALYARAVALSTAGGLGWYAPDGRTYTLLIDGAARAAAAAGGGTPAASAAVAVADAVIADAEAAVRGGGLPPAAATPAVNAYIKALRVGRAGGGGGAGAGAGAGGWGAPAGDPTPTVRGVLDRLAGAGIPPDVVTFNSLLDVAASAVGPADAAAGLSTAVWVVRVAMPAARVVPDRRTYNTLIKACGRVGVGAVGGGGGGGAAGGGAGGAASTAALAIAHDALHRLRGAGWAPDDFTYQAMVAAAAVAGDATRALHYLRRAERRWRASPPLHASTRTYRRCTS</sequence>
<dbReference type="EMBL" id="KV919038">
    <property type="protein sequence ID" value="OSX72789.1"/>
    <property type="molecule type" value="Genomic_DNA"/>
</dbReference>
<accession>A0A1X6NVY6</accession>
<proteinExistence type="predicted"/>
<dbReference type="Proteomes" id="UP000218209">
    <property type="component" value="Unassembled WGS sequence"/>
</dbReference>
<dbReference type="InterPro" id="IPR011990">
    <property type="entry name" value="TPR-like_helical_dom_sf"/>
</dbReference>
<keyword evidence="3" id="KW-1185">Reference proteome</keyword>
<dbReference type="PANTHER" id="PTHR47447">
    <property type="entry name" value="OS03G0856100 PROTEIN"/>
    <property type="match status" value="1"/>
</dbReference>
<dbReference type="PANTHER" id="PTHR47447:SF17">
    <property type="entry name" value="OS12G0638900 PROTEIN"/>
    <property type="match status" value="1"/>
</dbReference>
<dbReference type="AlphaFoldDB" id="A0A1X6NVY6"/>
<organism evidence="2 3">
    <name type="scientific">Porphyra umbilicalis</name>
    <name type="common">Purple laver</name>
    <name type="synonym">Red alga</name>
    <dbReference type="NCBI Taxonomy" id="2786"/>
    <lineage>
        <taxon>Eukaryota</taxon>
        <taxon>Rhodophyta</taxon>
        <taxon>Bangiophyceae</taxon>
        <taxon>Bangiales</taxon>
        <taxon>Bangiaceae</taxon>
        <taxon>Porphyra</taxon>
    </lineage>
</organism>
<evidence type="ECO:0000256" key="1">
    <source>
        <dbReference type="ARBA" id="ARBA00022737"/>
    </source>
</evidence>
<evidence type="ECO:0000313" key="2">
    <source>
        <dbReference type="EMBL" id="OSX72789.1"/>
    </source>
</evidence>